<accession>A0A1Q5Q114</accession>
<organism evidence="1 2">
    <name type="scientific">Bowdeniella nasicola</name>
    <dbReference type="NCBI Taxonomy" id="208480"/>
    <lineage>
        <taxon>Bacteria</taxon>
        <taxon>Bacillati</taxon>
        <taxon>Actinomycetota</taxon>
        <taxon>Actinomycetes</taxon>
        <taxon>Actinomycetales</taxon>
        <taxon>Actinomycetaceae</taxon>
        <taxon>Bowdeniella</taxon>
    </lineage>
</organism>
<dbReference type="OrthoDB" id="3252095at2"/>
<dbReference type="EMBL" id="MQVR01000058">
    <property type="protein sequence ID" value="OKL53487.1"/>
    <property type="molecule type" value="Genomic_DNA"/>
</dbReference>
<evidence type="ECO:0000313" key="2">
    <source>
        <dbReference type="Proteomes" id="UP000185628"/>
    </source>
</evidence>
<protein>
    <recommendedName>
        <fullName evidence="3">Adhesin domain-containing protein</fullName>
    </recommendedName>
</protein>
<name>A0A1Q5Q114_9ACTO</name>
<sequence>MYTELFSDQAHSSPVTLVIESRYVDLKVTAGSGVHVSLTGPDEVHERASARLVDGSLHIDVPVLADSWKNSWRGVPRDFKSTIEVSLPAGSSVDAKLDVGSVKTTGPLTSVDVKTNAGSVTVEQAERVFFKGDAASLKVGRVSSLDAKCDAGQIKADHVADGVVTTSAGRISIGEVINSLTAKADAGAIRVKYAGPCDIDAKSSLGSIRIAVAKGIPVYADCHAIAGSVRTDLKESAEPTPGAPVARIKARTDLGSIKLERADARLDH</sequence>
<gene>
    <name evidence="1" type="ORF">BSZ39_09215</name>
</gene>
<comment type="caution">
    <text evidence="1">The sequence shown here is derived from an EMBL/GenBank/DDBJ whole genome shotgun (WGS) entry which is preliminary data.</text>
</comment>
<dbReference type="AlphaFoldDB" id="A0A1Q5Q114"/>
<dbReference type="Gene3D" id="2.160.20.120">
    <property type="match status" value="1"/>
</dbReference>
<dbReference type="Proteomes" id="UP000185628">
    <property type="component" value="Unassembled WGS sequence"/>
</dbReference>
<keyword evidence="2" id="KW-1185">Reference proteome</keyword>
<reference evidence="2" key="1">
    <citation type="submission" date="2016-12" db="EMBL/GenBank/DDBJ databases">
        <authorList>
            <person name="Meng X."/>
        </authorList>
    </citation>
    <scope>NUCLEOTIDE SEQUENCE [LARGE SCALE GENOMIC DNA]</scope>
    <source>
        <strain evidence="2">DSM 19116</strain>
    </source>
</reference>
<evidence type="ECO:0008006" key="3">
    <source>
        <dbReference type="Google" id="ProtNLM"/>
    </source>
</evidence>
<evidence type="ECO:0000313" key="1">
    <source>
        <dbReference type="EMBL" id="OKL53487.1"/>
    </source>
</evidence>
<dbReference type="RefSeq" id="WP_073717048.1">
    <property type="nucleotide sequence ID" value="NZ_MQVR01000058.1"/>
</dbReference>
<proteinExistence type="predicted"/>